<name>A0A7G3U9E4_STRT9</name>
<sequence>MSPRDPRRAPVTAAEAGAWADTLVHHGLLHAAVHVPTGQWLVQRTPTAPVRVLAGPVDVLHLAAQLQAHARTRGSRIR</sequence>
<gene>
    <name evidence="1" type="ORF">STSU_006915</name>
</gene>
<protein>
    <submittedName>
        <fullName evidence="1">Uncharacterized protein</fullName>
    </submittedName>
</protein>
<organism evidence="1 2">
    <name type="scientific">Streptomyces tsukubensis (strain DSM 42081 / NBRC 108919 / NRRL 18488 / 9993)</name>
    <dbReference type="NCBI Taxonomy" id="1114943"/>
    <lineage>
        <taxon>Bacteria</taxon>
        <taxon>Bacillati</taxon>
        <taxon>Actinomycetota</taxon>
        <taxon>Actinomycetes</taxon>
        <taxon>Kitasatosporales</taxon>
        <taxon>Streptomycetaceae</taxon>
        <taxon>Streptomyces</taxon>
    </lineage>
</organism>
<reference evidence="1 2" key="1">
    <citation type="journal article" date="2012" name="J. Bacteriol.">
        <title>Draft genome of Streptomyces tsukubaensis NRRL 18488, the producer of the clinically important immunosuppressant tacrolimus (FK506).</title>
        <authorList>
            <person name="Barreiro C."/>
            <person name="Prieto C."/>
            <person name="Sola-Landa A."/>
            <person name="Solera E."/>
            <person name="Martinez-Castro M."/>
            <person name="Perez-Redondo R."/>
            <person name="Garcia-Estrada C."/>
            <person name="Aparicio J.F."/>
            <person name="Fernandez-Martinez L.T."/>
            <person name="Santos-Aberturas J."/>
            <person name="Salehi-Najafabadi Z."/>
            <person name="Rodriguez-Garcia A."/>
            <person name="Tauch A."/>
            <person name="Martin J.F."/>
        </authorList>
    </citation>
    <scope>NUCLEOTIDE SEQUENCE [LARGE SCALE GENOMIC DNA]</scope>
    <source>
        <strain evidence="2">DSM 42081 / NBRC 108919 / NRRL 18488 / 9993</strain>
    </source>
</reference>
<evidence type="ECO:0000313" key="2">
    <source>
        <dbReference type="Proteomes" id="UP000005940"/>
    </source>
</evidence>
<dbReference type="AlphaFoldDB" id="A0A7G3U9E4"/>
<dbReference type="EMBL" id="CP029159">
    <property type="protein sequence ID" value="QKM66947.1"/>
    <property type="molecule type" value="Genomic_DNA"/>
</dbReference>
<accession>A0A7G3U9E4</accession>
<dbReference type="Proteomes" id="UP000005940">
    <property type="component" value="Chromosome"/>
</dbReference>
<evidence type="ECO:0000313" key="1">
    <source>
        <dbReference type="EMBL" id="QKM66947.1"/>
    </source>
</evidence>
<keyword evidence="2" id="KW-1185">Reference proteome</keyword>
<proteinExistence type="predicted"/>